<reference evidence="1 2" key="1">
    <citation type="submission" date="2019-05" db="EMBL/GenBank/DDBJ databases">
        <title>Verrucobacter flavum gen. nov., sp. nov. a new member of the family Verrucomicrobiaceae.</title>
        <authorList>
            <person name="Szuroczki S."/>
            <person name="Abbaszade G."/>
            <person name="Szabo A."/>
            <person name="Felfoldi T."/>
            <person name="Schumann P."/>
            <person name="Boka K."/>
            <person name="Keki Z."/>
            <person name="Toumi M."/>
            <person name="Toth E."/>
        </authorList>
    </citation>
    <scope>NUCLEOTIDE SEQUENCE [LARGE SCALE GENOMIC DNA]</scope>
    <source>
        <strain evidence="1 2">MG-N-17</strain>
    </source>
</reference>
<comment type="caution">
    <text evidence="1">The sequence shown here is derived from an EMBL/GenBank/DDBJ whole genome shotgun (WGS) entry which is preliminary data.</text>
</comment>
<protein>
    <submittedName>
        <fullName evidence="1">Uncharacterized protein</fullName>
    </submittedName>
</protein>
<organism evidence="1 2">
    <name type="scientific">Phragmitibacter flavus</name>
    <dbReference type="NCBI Taxonomy" id="2576071"/>
    <lineage>
        <taxon>Bacteria</taxon>
        <taxon>Pseudomonadati</taxon>
        <taxon>Verrucomicrobiota</taxon>
        <taxon>Verrucomicrobiia</taxon>
        <taxon>Verrucomicrobiales</taxon>
        <taxon>Verrucomicrobiaceae</taxon>
        <taxon>Phragmitibacter</taxon>
    </lineage>
</organism>
<keyword evidence="2" id="KW-1185">Reference proteome</keyword>
<sequence length="227" mass="24641">MAGLLASCSGTGSGSATFGRSFMLGGSGSTTTIYGESSGEGIKAMEVAEAARIVGRLRRLNVSEREIIRRVAEERFNFLVALEREALRTKYEIRKAEVRRGALARVSKVQSGVRQGKMAASVARAEQQKIAREEQQLLGALEVDWMAEAREMAKRRYGSNFGIAVESEADKHVVAMADVYGDTLRVAISLYTVNRPVVVVDKVEKIQHNGRAIAVFSGPPVNLPSTP</sequence>
<proteinExistence type="predicted"/>
<evidence type="ECO:0000313" key="2">
    <source>
        <dbReference type="Proteomes" id="UP000306196"/>
    </source>
</evidence>
<gene>
    <name evidence="1" type="ORF">FEM03_01855</name>
</gene>
<accession>A0A5R8KKS3</accession>
<dbReference type="EMBL" id="VAUV01000001">
    <property type="protein sequence ID" value="TLD72841.1"/>
    <property type="molecule type" value="Genomic_DNA"/>
</dbReference>
<dbReference type="AlphaFoldDB" id="A0A5R8KKS3"/>
<name>A0A5R8KKS3_9BACT</name>
<dbReference type="Proteomes" id="UP000306196">
    <property type="component" value="Unassembled WGS sequence"/>
</dbReference>
<evidence type="ECO:0000313" key="1">
    <source>
        <dbReference type="EMBL" id="TLD72841.1"/>
    </source>
</evidence>